<feature type="transmembrane region" description="Helical" evidence="2">
    <location>
        <begin position="28"/>
        <end position="47"/>
    </location>
</feature>
<gene>
    <name evidence="5" type="ORF">J2S00_003504</name>
</gene>
<dbReference type="InterPro" id="IPR047793">
    <property type="entry name" value="LiaF_C"/>
</dbReference>
<feature type="transmembrane region" description="Helical" evidence="2">
    <location>
        <begin position="54"/>
        <end position="70"/>
    </location>
</feature>
<dbReference type="InterPro" id="IPR054331">
    <property type="entry name" value="LiaF_TM"/>
</dbReference>
<evidence type="ECO:0000313" key="6">
    <source>
        <dbReference type="Proteomes" id="UP001232445"/>
    </source>
</evidence>
<keyword evidence="2" id="KW-0472">Membrane</keyword>
<dbReference type="Pfam" id="PF22570">
    <property type="entry name" value="LiaF-TM"/>
    <property type="match status" value="1"/>
</dbReference>
<dbReference type="NCBIfam" id="NF040535">
    <property type="entry name" value="LiaF_C_term"/>
    <property type="match status" value="1"/>
</dbReference>
<feature type="domain" description="Cell wall-active antibiotics response LiaF-like C-terminal" evidence="3">
    <location>
        <begin position="204"/>
        <end position="315"/>
    </location>
</feature>
<keyword evidence="6" id="KW-1185">Reference proteome</keyword>
<keyword evidence="2" id="KW-0812">Transmembrane</keyword>
<accession>A0ABU0CW83</accession>
<evidence type="ECO:0000256" key="1">
    <source>
        <dbReference type="SAM" id="MobiDB-lite"/>
    </source>
</evidence>
<dbReference type="Pfam" id="PF09922">
    <property type="entry name" value="LiaF-like_C"/>
    <property type="match status" value="1"/>
</dbReference>
<feature type="region of interest" description="Disordered" evidence="1">
    <location>
        <begin position="116"/>
        <end position="138"/>
    </location>
</feature>
<evidence type="ECO:0000259" key="3">
    <source>
        <dbReference type="Pfam" id="PF09922"/>
    </source>
</evidence>
<feature type="compositionally biased region" description="Basic residues" evidence="1">
    <location>
        <begin position="129"/>
        <end position="138"/>
    </location>
</feature>
<proteinExistence type="predicted"/>
<dbReference type="InterPro" id="IPR024425">
    <property type="entry name" value="LiaF-like_C"/>
</dbReference>
<keyword evidence="2" id="KW-1133">Transmembrane helix</keyword>
<dbReference type="RefSeq" id="WP_307342720.1">
    <property type="nucleotide sequence ID" value="NZ_JAUSUQ010000017.1"/>
</dbReference>
<dbReference type="EMBL" id="JAUSUQ010000017">
    <property type="protein sequence ID" value="MDQ0340678.1"/>
    <property type="molecule type" value="Genomic_DNA"/>
</dbReference>
<dbReference type="Proteomes" id="UP001232445">
    <property type="component" value="Unassembled WGS sequence"/>
</dbReference>
<organism evidence="5 6">
    <name type="scientific">Caldalkalibacillus uzonensis</name>
    <dbReference type="NCBI Taxonomy" id="353224"/>
    <lineage>
        <taxon>Bacteria</taxon>
        <taxon>Bacillati</taxon>
        <taxon>Bacillota</taxon>
        <taxon>Bacilli</taxon>
        <taxon>Bacillales</taxon>
        <taxon>Bacillaceae</taxon>
        <taxon>Caldalkalibacillus</taxon>
    </lineage>
</organism>
<name>A0ABU0CW83_9BACI</name>
<sequence length="318" mass="36432">MRLTGRMILGIVILFIGLSALFSALNMIWLFSMVIVPVLFFVIGLYLWQRGRKMIGGIFAVIGIISFFHNVLRIDIAGLLVAALMIYFGYRLLQPNNPQPKEEEWMDWEWTEDDGNPLGTGQHAQQQEKKHKRKHKQKWRFEDDIDREVEKIVHKVKETVHHGQHWIEQHLHHHGGAAHSAKQDGSDHHQHTRYHQPYQVSSLIGDFMLHHHRFELRDMKVNNGIGDVKIDLSKAIIPPGETTLQINGLVGDIHVYVPYELEVSVQAGVFLGDLDILGYHQDGLTRRVTTQTPGYDSATKRVNIILSLGIGDIDVRYV</sequence>
<reference evidence="5 6" key="1">
    <citation type="submission" date="2023-07" db="EMBL/GenBank/DDBJ databases">
        <title>Genomic Encyclopedia of Type Strains, Phase IV (KMG-IV): sequencing the most valuable type-strain genomes for metagenomic binning, comparative biology and taxonomic classification.</title>
        <authorList>
            <person name="Goeker M."/>
        </authorList>
    </citation>
    <scope>NUCLEOTIDE SEQUENCE [LARGE SCALE GENOMIC DNA]</scope>
    <source>
        <strain evidence="5 6">DSM 17740</strain>
    </source>
</reference>
<feature type="domain" description="LiaF transmembrane" evidence="4">
    <location>
        <begin position="8"/>
        <end position="94"/>
    </location>
</feature>
<evidence type="ECO:0000313" key="5">
    <source>
        <dbReference type="EMBL" id="MDQ0340678.1"/>
    </source>
</evidence>
<feature type="region of interest" description="Disordered" evidence="1">
    <location>
        <begin position="172"/>
        <end position="193"/>
    </location>
</feature>
<comment type="caution">
    <text evidence="5">The sequence shown here is derived from an EMBL/GenBank/DDBJ whole genome shotgun (WGS) entry which is preliminary data.</text>
</comment>
<protein>
    <submittedName>
        <fullName evidence="5">Lia operon protein LiaF</fullName>
    </submittedName>
</protein>
<feature type="transmembrane region" description="Helical" evidence="2">
    <location>
        <begin position="7"/>
        <end position="22"/>
    </location>
</feature>
<evidence type="ECO:0000256" key="2">
    <source>
        <dbReference type="SAM" id="Phobius"/>
    </source>
</evidence>
<evidence type="ECO:0000259" key="4">
    <source>
        <dbReference type="Pfam" id="PF22570"/>
    </source>
</evidence>